<feature type="compositionally biased region" description="Polar residues" evidence="1">
    <location>
        <begin position="114"/>
        <end position="123"/>
    </location>
</feature>
<reference evidence="2 3" key="1">
    <citation type="submission" date="2019-02" db="EMBL/GenBank/DDBJ databases">
        <title>Deep-cultivation of Planctomycetes and their phenomic and genomic characterization uncovers novel biology.</title>
        <authorList>
            <person name="Wiegand S."/>
            <person name="Jogler M."/>
            <person name="Boedeker C."/>
            <person name="Pinto D."/>
            <person name="Vollmers J."/>
            <person name="Rivas-Marin E."/>
            <person name="Kohn T."/>
            <person name="Peeters S.H."/>
            <person name="Heuer A."/>
            <person name="Rast P."/>
            <person name="Oberbeckmann S."/>
            <person name="Bunk B."/>
            <person name="Jeske O."/>
            <person name="Meyerdierks A."/>
            <person name="Storesund J.E."/>
            <person name="Kallscheuer N."/>
            <person name="Luecker S."/>
            <person name="Lage O.M."/>
            <person name="Pohl T."/>
            <person name="Merkel B.J."/>
            <person name="Hornburger P."/>
            <person name="Mueller R.-W."/>
            <person name="Bruemmer F."/>
            <person name="Labrenz M."/>
            <person name="Spormann A.M."/>
            <person name="Op den Camp H."/>
            <person name="Overmann J."/>
            <person name="Amann R."/>
            <person name="Jetten M.S.M."/>
            <person name="Mascher T."/>
            <person name="Medema M.H."/>
            <person name="Devos D.P."/>
            <person name="Kaster A.-K."/>
            <person name="Ovreas L."/>
            <person name="Rohde M."/>
            <person name="Galperin M.Y."/>
            <person name="Jogler C."/>
        </authorList>
    </citation>
    <scope>NUCLEOTIDE SEQUENCE [LARGE SCALE GENOMIC DNA]</scope>
    <source>
        <strain evidence="2 3">V6</strain>
    </source>
</reference>
<dbReference type="EMBL" id="CP036347">
    <property type="protein sequence ID" value="QDU05547.1"/>
    <property type="molecule type" value="Genomic_DNA"/>
</dbReference>
<evidence type="ECO:0000313" key="3">
    <source>
        <dbReference type="Proteomes" id="UP000320722"/>
    </source>
</evidence>
<proteinExistence type="predicted"/>
<evidence type="ECO:0000256" key="1">
    <source>
        <dbReference type="SAM" id="MobiDB-lite"/>
    </source>
</evidence>
<gene>
    <name evidence="2" type="ORF">V6x_52860</name>
</gene>
<dbReference type="Proteomes" id="UP000320722">
    <property type="component" value="Chromosome"/>
</dbReference>
<name>A0A517WJW8_9PLAN</name>
<evidence type="ECO:0000313" key="2">
    <source>
        <dbReference type="EMBL" id="QDU05547.1"/>
    </source>
</evidence>
<protein>
    <submittedName>
        <fullName evidence="2">Uncharacterized protein</fullName>
    </submittedName>
</protein>
<feature type="region of interest" description="Disordered" evidence="1">
    <location>
        <begin position="76"/>
        <end position="150"/>
    </location>
</feature>
<dbReference type="AlphaFoldDB" id="A0A517WJW8"/>
<accession>A0A517WJW8</accession>
<organism evidence="2 3">
    <name type="scientific">Gimesia chilikensis</name>
    <dbReference type="NCBI Taxonomy" id="2605989"/>
    <lineage>
        <taxon>Bacteria</taxon>
        <taxon>Pseudomonadati</taxon>
        <taxon>Planctomycetota</taxon>
        <taxon>Planctomycetia</taxon>
        <taxon>Planctomycetales</taxon>
        <taxon>Planctomycetaceae</taxon>
        <taxon>Gimesia</taxon>
    </lineage>
</organism>
<sequence length="150" mass="16877">MQRVSIQVERYFRVLNTLHMIYWTEPQGRFRLWGLNARRVKTAFCFLCDCGYDSPMGSFAQASRQAAVAGCNCQDGCAGRPEDGIRHRRRPRPEHSMKGDQNEGPVLLQKTHEVSQTSQSSEAGSEARTKYGAGSRSQRECNSCDLWSAA</sequence>